<evidence type="ECO:0008006" key="3">
    <source>
        <dbReference type="Google" id="ProtNLM"/>
    </source>
</evidence>
<proteinExistence type="predicted"/>
<reference evidence="1 2" key="1">
    <citation type="journal article" date="2020" name="Proc. Natl. Acad. Sci. U.S.A.">
        <title>Ecological drivers of bacterial community assembly in synthetic phycospheres.</title>
        <authorList>
            <person name="Fu H."/>
            <person name="Uchimiya M."/>
            <person name="Gore J."/>
            <person name="Moran M.A."/>
        </authorList>
    </citation>
    <scope>NUCLEOTIDE SEQUENCE [LARGE SCALE GENOMIC DNA]</scope>
    <source>
        <strain evidence="1">HF-Din03</strain>
    </source>
</reference>
<dbReference type="RefSeq" id="WP_011049183.1">
    <property type="nucleotide sequence ID" value="NZ_CP076685.1"/>
</dbReference>
<dbReference type="Proteomes" id="UP000565723">
    <property type="component" value="Unassembled WGS sequence"/>
</dbReference>
<dbReference type="AlphaFoldDB" id="A0A850LK99"/>
<evidence type="ECO:0000313" key="2">
    <source>
        <dbReference type="Proteomes" id="UP000565723"/>
    </source>
</evidence>
<organism evidence="1 2">
    <name type="scientific">Ruegeria pomeroyi</name>
    <dbReference type="NCBI Taxonomy" id="89184"/>
    <lineage>
        <taxon>Bacteria</taxon>
        <taxon>Pseudomonadati</taxon>
        <taxon>Pseudomonadota</taxon>
        <taxon>Alphaproteobacteria</taxon>
        <taxon>Rhodobacterales</taxon>
        <taxon>Roseobacteraceae</taxon>
        <taxon>Ruegeria</taxon>
    </lineage>
</organism>
<gene>
    <name evidence="1" type="ORF">HW564_13660</name>
</gene>
<dbReference type="OMA" id="YAPARME"/>
<accession>A0A850LK99</accession>
<comment type="caution">
    <text evidence="1">The sequence shown here is derived from an EMBL/GenBank/DDBJ whole genome shotgun (WGS) entry which is preliminary data.</text>
</comment>
<dbReference type="EMBL" id="JABXIY010000037">
    <property type="protein sequence ID" value="NVK97972.1"/>
    <property type="molecule type" value="Genomic_DNA"/>
</dbReference>
<name>A0A850LK99_9RHOB</name>
<evidence type="ECO:0000313" key="1">
    <source>
        <dbReference type="EMBL" id="NVK97972.1"/>
    </source>
</evidence>
<protein>
    <recommendedName>
        <fullName evidence="3">Rhamnosyl transferase</fullName>
    </recommendedName>
</protein>
<dbReference type="Pfam" id="PF11316">
    <property type="entry name" value="Rhamno_transf"/>
    <property type="match status" value="1"/>
</dbReference>
<dbReference type="InterPro" id="IPR021466">
    <property type="entry name" value="Put_rhamnosyl_transferase"/>
</dbReference>
<sequence length="271" mass="31041">MQVLGLCRFSYLGLGGFKVMHETLEERRAYLYAPARMEDRFRQFEAVTLPSVTGQTDPDFEFLVVIGECFPDSYRARLEDLVRGVPQVRIRAYPPLRHRTAMAQALDDHRRDMDAPCLQFRLDDDDGMARDFVARYREVAADTEALWRKHPAVAVDFNTGYVFRCGKRGIEISPFQFAYSAIALGVIVAPGHREGIMHFGHHKLWTVMPTITVPGEDMMLRGHNEFNDSRAKPGAKQFSYQPLDADEEAYFKARFNVDNARVREIFSAPMP</sequence>